<sequence length="168" mass="20122">MNGYTNNMDSTRAYKFRIYPDTKRQNEIDERLILAQQFYNRILEKSIASYQNGKRKVSMAQFNRFVKEVIQDDKRYMKLYSQTRCEIEYRLLKAYQNFFRRIKERNKKAGFPRFRSRDINASINILKRATLGQRESHARGESVRPQMEAVLEELRTDKTHPLQDAVIA</sequence>
<keyword evidence="3" id="KW-1185">Reference proteome</keyword>
<gene>
    <name evidence="2" type="ORF">Mia14_0272</name>
</gene>
<dbReference type="Proteomes" id="UP000197679">
    <property type="component" value="Chromosome"/>
</dbReference>
<evidence type="ECO:0000313" key="3">
    <source>
        <dbReference type="Proteomes" id="UP000197679"/>
    </source>
</evidence>
<dbReference type="InterPro" id="IPR021027">
    <property type="entry name" value="Transposase_put_HTH"/>
</dbReference>
<dbReference type="KEGG" id="marh:Mia14_0272"/>
<reference evidence="2 3" key="1">
    <citation type="journal article" date="2017" name="Nat. Commun.">
        <title>'ARMAN' archaea depend on association with euryarchaeal host in culture and in situ.</title>
        <authorList>
            <person name="Golyshina O."/>
            <person name="Toshchakov S."/>
            <person name="Makarova K."/>
            <person name="Gavrilov S."/>
            <person name="Korzhenkov A."/>
            <person name="La Cono V."/>
            <person name="Arcadi E."/>
            <person name="Nechitaylo T."/>
            <person name="Ferrer M."/>
            <person name="Kublanov I."/>
            <person name="Wolf Y."/>
            <person name="Yakimov M."/>
            <person name="Golyshin P."/>
            <person name="Slesarev A."/>
            <person name="Kozyavkin S."/>
        </authorList>
    </citation>
    <scope>NUCLEOTIDE SEQUENCE [LARGE SCALE GENOMIC DNA]</scope>
    <source>
        <strain evidence="2 3">Mia14</strain>
    </source>
</reference>
<dbReference type="EMBL" id="CP019964">
    <property type="protein sequence ID" value="ASI13602.1"/>
    <property type="molecule type" value="Genomic_DNA"/>
</dbReference>
<evidence type="ECO:0000259" key="1">
    <source>
        <dbReference type="Pfam" id="PF12323"/>
    </source>
</evidence>
<protein>
    <submittedName>
        <fullName evidence="2">IS200/IS605 family transposase OrfB</fullName>
    </submittedName>
</protein>
<name>A0A218NMA4_9ARCH</name>
<proteinExistence type="predicted"/>
<dbReference type="GeneID" id="33313829"/>
<organism evidence="2 3">
    <name type="scientific">Candidatus Mancarchaeum acidiphilum</name>
    <dbReference type="NCBI Taxonomy" id="1920749"/>
    <lineage>
        <taxon>Archaea</taxon>
        <taxon>Candidatus Micrarchaeota</taxon>
        <taxon>Candidatus Mancarchaeum</taxon>
    </lineage>
</organism>
<feature type="domain" description="Transposase putative helix-turn-helix" evidence="1">
    <location>
        <begin position="8"/>
        <end position="54"/>
    </location>
</feature>
<accession>A0A218NMA4</accession>
<dbReference type="AlphaFoldDB" id="A0A218NMA4"/>
<dbReference type="RefSeq" id="WP_088819764.1">
    <property type="nucleotide sequence ID" value="NZ_CP019964.1"/>
</dbReference>
<evidence type="ECO:0000313" key="2">
    <source>
        <dbReference type="EMBL" id="ASI13602.1"/>
    </source>
</evidence>
<dbReference type="Pfam" id="PF12323">
    <property type="entry name" value="HTH_OrfB_IS605"/>
    <property type="match status" value="1"/>
</dbReference>